<dbReference type="InterPro" id="IPR027417">
    <property type="entry name" value="P-loop_NTPase"/>
</dbReference>
<comment type="caution">
    <text evidence="1">The sequence shown here is derived from an EMBL/GenBank/DDBJ whole genome shotgun (WGS) entry which is preliminary data.</text>
</comment>
<organism evidence="1 2">
    <name type="scientific">Effrenium voratum</name>
    <dbReference type="NCBI Taxonomy" id="2562239"/>
    <lineage>
        <taxon>Eukaryota</taxon>
        <taxon>Sar</taxon>
        <taxon>Alveolata</taxon>
        <taxon>Dinophyceae</taxon>
        <taxon>Suessiales</taxon>
        <taxon>Symbiodiniaceae</taxon>
        <taxon>Effrenium</taxon>
    </lineage>
</organism>
<dbReference type="Pfam" id="PF17784">
    <property type="entry name" value="Sulfotransfer_4"/>
    <property type="match status" value="1"/>
</dbReference>
<name>A0AA36N8U3_9DINO</name>
<proteinExistence type="predicted"/>
<sequence>MLHEYKPWKLRDGLPTSSRNLVISAGMGTTGTHGVMTALENLGMHGYHWQNSRASANEHANKSKLPDFVVPLLDKLGSNVSFNECYKTVESFDFSQLPSNVDYVSDSPFTEMFLDLYMQFPGAKVVLTTRHQAQP</sequence>
<dbReference type="EMBL" id="CAUJNA010003300">
    <property type="protein sequence ID" value="CAJ1398422.1"/>
    <property type="molecule type" value="Genomic_DNA"/>
</dbReference>
<dbReference type="InterPro" id="IPR040632">
    <property type="entry name" value="Sulfotransfer_4"/>
</dbReference>
<dbReference type="Proteomes" id="UP001178507">
    <property type="component" value="Unassembled WGS sequence"/>
</dbReference>
<evidence type="ECO:0000313" key="2">
    <source>
        <dbReference type="Proteomes" id="UP001178507"/>
    </source>
</evidence>
<gene>
    <name evidence="1" type="ORF">EVOR1521_LOCUS22224</name>
</gene>
<keyword evidence="2" id="KW-1185">Reference proteome</keyword>
<protein>
    <submittedName>
        <fullName evidence="1">Uncharacterized protein</fullName>
    </submittedName>
</protein>
<reference evidence="1" key="1">
    <citation type="submission" date="2023-08" db="EMBL/GenBank/DDBJ databases">
        <authorList>
            <person name="Chen Y."/>
            <person name="Shah S."/>
            <person name="Dougan E. K."/>
            <person name="Thang M."/>
            <person name="Chan C."/>
        </authorList>
    </citation>
    <scope>NUCLEOTIDE SEQUENCE</scope>
</reference>
<evidence type="ECO:0000313" key="1">
    <source>
        <dbReference type="EMBL" id="CAJ1398422.1"/>
    </source>
</evidence>
<accession>A0AA36N8U3</accession>
<dbReference type="AlphaFoldDB" id="A0AA36N8U3"/>
<dbReference type="Gene3D" id="3.40.50.300">
    <property type="entry name" value="P-loop containing nucleotide triphosphate hydrolases"/>
    <property type="match status" value="1"/>
</dbReference>